<evidence type="ECO:0000259" key="1">
    <source>
        <dbReference type="Pfam" id="PF21939"/>
    </source>
</evidence>
<proteinExistence type="predicted"/>
<evidence type="ECO:0000313" key="3">
    <source>
        <dbReference type="Proteomes" id="UP000481739"/>
    </source>
</evidence>
<comment type="caution">
    <text evidence="2">The sequence shown here is derived from an EMBL/GenBank/DDBJ whole genome shotgun (WGS) entry which is preliminary data.</text>
</comment>
<gene>
    <name evidence="2" type="ORF">GEA64_21700</name>
</gene>
<name>A0A7C9KUA8_9GAMM</name>
<dbReference type="InterPro" id="IPR053827">
    <property type="entry name" value="Gp10_C"/>
</dbReference>
<feature type="domain" description="Baseplate structural protein Gp10 C-terminal" evidence="1">
    <location>
        <begin position="10"/>
        <end position="139"/>
    </location>
</feature>
<dbReference type="EMBL" id="WHZZ01000016">
    <property type="protein sequence ID" value="MQL50406.1"/>
    <property type="molecule type" value="Genomic_DNA"/>
</dbReference>
<evidence type="ECO:0000313" key="2">
    <source>
        <dbReference type="EMBL" id="MQL50406.1"/>
    </source>
</evidence>
<dbReference type="RefSeq" id="WP_152964075.1">
    <property type="nucleotide sequence ID" value="NZ_CAWOZU010000007.1"/>
</dbReference>
<dbReference type="Pfam" id="PF21939">
    <property type="entry name" value="Gp10_C"/>
    <property type="match status" value="1"/>
</dbReference>
<sequence>MKNLGLLETIINTLYPVGMVVWFAQNKNPNVLFPGTTWKYIDENRTVRLASTDGSDILSTGGSDLITLTVPQIPTHNHIFSGMTDIFDYGTRTTNTTGEHKHDSGWGETHGGRYGYYDNSRNNQGSARTDFDNYKFNTSTDGAHAHTVSIGPHSHTISGNTGSTGASAAIPITNSYVKLMGWYRNT</sequence>
<reference evidence="2 3" key="1">
    <citation type="journal article" date="2019" name="Nature">
        <title>A new antibiotic selectively kills Gram-negative pathogens.</title>
        <authorList>
            <person name="Imai Y."/>
            <person name="Meyer K.J."/>
            <person name="Iinishi A."/>
            <person name="Favre-Godal Q."/>
            <person name="Green R."/>
            <person name="Manuse S."/>
            <person name="Caboni M."/>
            <person name="Mori M."/>
            <person name="Niles S."/>
            <person name="Ghiglieri M."/>
            <person name="Honrao C."/>
            <person name="Ma X."/>
            <person name="Guo J.J."/>
            <person name="Makriyannis A."/>
            <person name="Linares-Otoya L."/>
            <person name="Boehringer N."/>
            <person name="Wuisan Z.G."/>
            <person name="Kaur H."/>
            <person name="Wu R."/>
            <person name="Mateus A."/>
            <person name="Typas A."/>
            <person name="Savitski M.M."/>
            <person name="Espinoza J.L."/>
            <person name="O'Rourke A."/>
            <person name="Nelson K.E."/>
            <person name="Hiller S."/>
            <person name="Noinaj N."/>
            <person name="Schaeberle T.F."/>
            <person name="D'Onofrio A."/>
            <person name="Lewis K."/>
        </authorList>
    </citation>
    <scope>NUCLEOTIDE SEQUENCE [LARGE SCALE GENOMIC DNA]</scope>
    <source>
        <strain evidence="2 3">HGB 1456</strain>
    </source>
</reference>
<dbReference type="AlphaFoldDB" id="A0A7C9KUA8"/>
<organism evidence="2 3">
    <name type="scientific">Photorhabdus khanii</name>
    <dbReference type="NCBI Taxonomy" id="1004150"/>
    <lineage>
        <taxon>Bacteria</taxon>
        <taxon>Pseudomonadati</taxon>
        <taxon>Pseudomonadota</taxon>
        <taxon>Gammaproteobacteria</taxon>
        <taxon>Enterobacterales</taxon>
        <taxon>Morganellaceae</taxon>
        <taxon>Photorhabdus</taxon>
    </lineage>
</organism>
<accession>A0A7C9KUA8</accession>
<protein>
    <submittedName>
        <fullName evidence="2">Phage tail protein</fullName>
    </submittedName>
</protein>
<dbReference type="Proteomes" id="UP000481739">
    <property type="component" value="Unassembled WGS sequence"/>
</dbReference>